<evidence type="ECO:0000256" key="6">
    <source>
        <dbReference type="SAM" id="MobiDB-lite"/>
    </source>
</evidence>
<dbReference type="InterPro" id="IPR036322">
    <property type="entry name" value="WD40_repeat_dom_sf"/>
</dbReference>
<evidence type="ECO:0000256" key="3">
    <source>
        <dbReference type="ARBA" id="ARBA00022737"/>
    </source>
</evidence>
<comment type="subcellular location">
    <subcellularLocation>
        <location evidence="1">Nucleus</location>
    </subcellularLocation>
</comment>
<organism evidence="7 8">
    <name type="scientific">Puccinia striiformis f. sp. tritici PST-78</name>
    <dbReference type="NCBI Taxonomy" id="1165861"/>
    <lineage>
        <taxon>Eukaryota</taxon>
        <taxon>Fungi</taxon>
        <taxon>Dikarya</taxon>
        <taxon>Basidiomycota</taxon>
        <taxon>Pucciniomycotina</taxon>
        <taxon>Pucciniomycetes</taxon>
        <taxon>Pucciniales</taxon>
        <taxon>Pucciniaceae</taxon>
        <taxon>Puccinia</taxon>
    </lineage>
</organism>
<dbReference type="PROSITE" id="PS00678">
    <property type="entry name" value="WD_REPEATS_1"/>
    <property type="match status" value="1"/>
</dbReference>
<feature type="compositionally biased region" description="Acidic residues" evidence="6">
    <location>
        <begin position="55"/>
        <end position="93"/>
    </location>
</feature>
<dbReference type="OrthoDB" id="189968at2759"/>
<dbReference type="GO" id="GO:0034511">
    <property type="term" value="F:U3 snoRNA binding"/>
    <property type="evidence" value="ECO:0007669"/>
    <property type="project" value="InterPro"/>
</dbReference>
<dbReference type="PROSITE" id="PS50082">
    <property type="entry name" value="WD_REPEATS_2"/>
    <property type="match status" value="4"/>
</dbReference>
<keyword evidence="2 5" id="KW-0853">WD repeat</keyword>
<dbReference type="InterPro" id="IPR039241">
    <property type="entry name" value="Rrp9-like"/>
</dbReference>
<evidence type="ECO:0000313" key="8">
    <source>
        <dbReference type="Proteomes" id="UP000054564"/>
    </source>
</evidence>
<gene>
    <name evidence="7" type="ORF">PSTG_01619</name>
</gene>
<dbReference type="GO" id="GO:0032040">
    <property type="term" value="C:small-subunit processome"/>
    <property type="evidence" value="ECO:0007669"/>
    <property type="project" value="TreeGrafter"/>
</dbReference>
<feature type="repeat" description="WD" evidence="5">
    <location>
        <begin position="353"/>
        <end position="394"/>
    </location>
</feature>
<dbReference type="SMART" id="SM00320">
    <property type="entry name" value="WD40"/>
    <property type="match status" value="6"/>
</dbReference>
<keyword evidence="8" id="KW-1185">Reference proteome</keyword>
<reference evidence="8" key="1">
    <citation type="submission" date="2014-03" db="EMBL/GenBank/DDBJ databases">
        <title>The Genome Sequence of Puccinia striiformis f. sp. tritici PST-78.</title>
        <authorList>
            <consortium name="The Broad Institute Genome Sequencing Platform"/>
            <person name="Cuomo C."/>
            <person name="Hulbert S."/>
            <person name="Chen X."/>
            <person name="Walker B."/>
            <person name="Young S.K."/>
            <person name="Zeng Q."/>
            <person name="Gargeya S."/>
            <person name="Fitzgerald M."/>
            <person name="Haas B."/>
            <person name="Abouelleil A."/>
            <person name="Alvarado L."/>
            <person name="Arachchi H.M."/>
            <person name="Berlin A.M."/>
            <person name="Chapman S.B."/>
            <person name="Goldberg J."/>
            <person name="Griggs A."/>
            <person name="Gujja S."/>
            <person name="Hansen M."/>
            <person name="Howarth C."/>
            <person name="Imamovic A."/>
            <person name="Larimer J."/>
            <person name="McCowan C."/>
            <person name="Montmayeur A."/>
            <person name="Murphy C."/>
            <person name="Neiman D."/>
            <person name="Pearson M."/>
            <person name="Priest M."/>
            <person name="Roberts A."/>
            <person name="Saif S."/>
            <person name="Shea T."/>
            <person name="Sisk P."/>
            <person name="Sykes S."/>
            <person name="Wortman J."/>
            <person name="Nusbaum C."/>
            <person name="Birren B."/>
        </authorList>
    </citation>
    <scope>NUCLEOTIDE SEQUENCE [LARGE SCALE GENOMIC DNA]</scope>
    <source>
        <strain evidence="8">race PST-78</strain>
    </source>
</reference>
<feature type="region of interest" description="Disordered" evidence="6">
    <location>
        <begin position="407"/>
        <end position="428"/>
    </location>
</feature>
<feature type="compositionally biased region" description="Basic and acidic residues" evidence="6">
    <location>
        <begin position="40"/>
        <end position="54"/>
    </location>
</feature>
<protein>
    <recommendedName>
        <fullName evidence="9">Ribosomal RNA-processing protein 9</fullName>
    </recommendedName>
</protein>
<dbReference type="InterPro" id="IPR001680">
    <property type="entry name" value="WD40_rpt"/>
</dbReference>
<feature type="repeat" description="WD" evidence="5">
    <location>
        <begin position="266"/>
        <end position="307"/>
    </location>
</feature>
<sequence>MPNVADPFFKSVDHTSSKRKRPSRNKSTIQSNKSKGHNKNQQDLKKSSKKKKDELDEEIEDVEGGDDGDDGLSADMNDDNGDLGESEEDEELEHETPAQKRLRLAQVYLDRLQKTEEGTFDAAELDREIIASRLQQDYLETTGKLYTYLGEKLKTAFQNSTCKLTSWKTGKQQHRLPVTCAKLNTAGSHLYVADKQGKIVQYDCSQIWSFSPPEGSTQSTVHAGAIRPLRVMQNHVPPKNSDLEKFQKKQESKKIKSLSNATPGTQDGHIGEVLTIDITEDEAILASGGKDKLIGVWDLTDSQSSKWKTGLRGHKDVISSISFQAGTPTLYSASYDRMIKVFNLESLTYSETLFGHQDRIHSVSALRNEYMVSAGGRDRTCRYWKIVDESQLVFRGGGNSKMRDLIDGVGFDPNEEPEDPKSKKSKTSTTASYVEGSIDCVCMIDDKLFLSGGDSGSICLWTTGKKKAVFTEPLAHGSEAITVTGTTDEIINQPRWVTSIYCIPYSDLFISGSWDGLVKIWRLIKGDRGSSDIKKFEHVGQINVGLQSPGFVNSLHAIIIAQDDPKTQTVPLNKLLICTGLGQEHRLGRWKKLSQAKNLCLITLVEF</sequence>
<feature type="region of interest" description="Disordered" evidence="6">
    <location>
        <begin position="1"/>
        <end position="99"/>
    </location>
</feature>
<dbReference type="Pfam" id="PF00400">
    <property type="entry name" value="WD40"/>
    <property type="match status" value="4"/>
</dbReference>
<dbReference type="FunFam" id="2.130.10.10:FF:000899">
    <property type="entry name" value="Chromosome 15, whole genome shotgun sequence"/>
    <property type="match status" value="1"/>
</dbReference>
<dbReference type="InterPro" id="IPR019775">
    <property type="entry name" value="WD40_repeat_CS"/>
</dbReference>
<dbReference type="PROSITE" id="PS50294">
    <property type="entry name" value="WD_REPEATS_REGION"/>
    <property type="match status" value="2"/>
</dbReference>
<evidence type="ECO:0000256" key="5">
    <source>
        <dbReference type="PROSITE-ProRule" id="PRU00221"/>
    </source>
</evidence>
<comment type="caution">
    <text evidence="7">The sequence shown here is derived from an EMBL/GenBank/DDBJ whole genome shotgun (WGS) entry which is preliminary data.</text>
</comment>
<dbReference type="Gene3D" id="2.130.10.10">
    <property type="entry name" value="YVTN repeat-like/Quinoprotein amine dehydrogenase"/>
    <property type="match status" value="1"/>
</dbReference>
<dbReference type="STRING" id="1165861.A0A0L0W1M3"/>
<dbReference type="InterPro" id="IPR015943">
    <property type="entry name" value="WD40/YVTN_repeat-like_dom_sf"/>
</dbReference>
<evidence type="ECO:0000313" key="7">
    <source>
        <dbReference type="EMBL" id="KNF05404.1"/>
    </source>
</evidence>
<dbReference type="SUPFAM" id="SSF50978">
    <property type="entry name" value="WD40 repeat-like"/>
    <property type="match status" value="1"/>
</dbReference>
<dbReference type="PANTHER" id="PTHR19865:SF0">
    <property type="entry name" value="U3 SMALL NUCLEOLAR RNA-INTERACTING PROTEIN 2"/>
    <property type="match status" value="1"/>
</dbReference>
<feature type="repeat" description="WD" evidence="5">
    <location>
        <begin position="311"/>
        <end position="352"/>
    </location>
</feature>
<accession>A0A0L0W1M3</accession>
<evidence type="ECO:0000256" key="2">
    <source>
        <dbReference type="ARBA" id="ARBA00022574"/>
    </source>
</evidence>
<evidence type="ECO:0008006" key="9">
    <source>
        <dbReference type="Google" id="ProtNLM"/>
    </source>
</evidence>
<proteinExistence type="predicted"/>
<evidence type="ECO:0000256" key="4">
    <source>
        <dbReference type="ARBA" id="ARBA00023242"/>
    </source>
</evidence>
<dbReference type="Proteomes" id="UP000054564">
    <property type="component" value="Unassembled WGS sequence"/>
</dbReference>
<name>A0A0L0W1M3_9BASI</name>
<dbReference type="PANTHER" id="PTHR19865">
    <property type="entry name" value="U3 SMALL NUCLEOLAR RNA INTERACTING PROTEIN 2"/>
    <property type="match status" value="1"/>
</dbReference>
<feature type="repeat" description="WD" evidence="5">
    <location>
        <begin position="490"/>
        <end position="531"/>
    </location>
</feature>
<dbReference type="AlphaFoldDB" id="A0A0L0W1M3"/>
<keyword evidence="3" id="KW-0677">Repeat</keyword>
<keyword evidence="4" id="KW-0539">Nucleus</keyword>
<dbReference type="EMBL" id="AJIL01000008">
    <property type="protein sequence ID" value="KNF05404.1"/>
    <property type="molecule type" value="Genomic_DNA"/>
</dbReference>
<evidence type="ECO:0000256" key="1">
    <source>
        <dbReference type="ARBA" id="ARBA00004123"/>
    </source>
</evidence>